<dbReference type="Gene3D" id="3.30.505.10">
    <property type="entry name" value="SH2 domain"/>
    <property type="match status" value="2"/>
</dbReference>
<keyword evidence="6" id="KW-1185">Reference proteome</keyword>
<dbReference type="PRINTS" id="PR00401">
    <property type="entry name" value="SH2DOMAIN"/>
</dbReference>
<dbReference type="PANTHER" id="PTHR10155:SF10">
    <property type="entry name" value="PI3K21B, ISOFORM B"/>
    <property type="match status" value="1"/>
</dbReference>
<dbReference type="SMART" id="SM00252">
    <property type="entry name" value="SH2"/>
    <property type="match status" value="2"/>
</dbReference>
<dbReference type="GO" id="GO:0046854">
    <property type="term" value="P:phosphatidylinositol phosphate biosynthetic process"/>
    <property type="evidence" value="ECO:0007669"/>
    <property type="project" value="TreeGrafter"/>
</dbReference>
<dbReference type="OrthoDB" id="3175255at2759"/>
<evidence type="ECO:0000259" key="4">
    <source>
        <dbReference type="PROSITE" id="PS50001"/>
    </source>
</evidence>
<evidence type="ECO:0000313" key="5">
    <source>
        <dbReference type="EMBL" id="CAG5126130.1"/>
    </source>
</evidence>
<reference evidence="5" key="1">
    <citation type="submission" date="2021-04" db="EMBL/GenBank/DDBJ databases">
        <authorList>
            <consortium name="Molecular Ecology Group"/>
        </authorList>
    </citation>
    <scope>NUCLEOTIDE SEQUENCE</scope>
</reference>
<feature type="compositionally biased region" description="Polar residues" evidence="3">
    <location>
        <begin position="99"/>
        <end position="110"/>
    </location>
</feature>
<feature type="region of interest" description="Disordered" evidence="3">
    <location>
        <begin position="94"/>
        <end position="127"/>
    </location>
</feature>
<evidence type="ECO:0000256" key="3">
    <source>
        <dbReference type="SAM" id="MobiDB-lite"/>
    </source>
</evidence>
<dbReference type="GO" id="GO:0005942">
    <property type="term" value="C:phosphatidylinositol 3-kinase complex"/>
    <property type="evidence" value="ECO:0007669"/>
    <property type="project" value="TreeGrafter"/>
</dbReference>
<organism evidence="5 6">
    <name type="scientific">Candidula unifasciata</name>
    <dbReference type="NCBI Taxonomy" id="100452"/>
    <lineage>
        <taxon>Eukaryota</taxon>
        <taxon>Metazoa</taxon>
        <taxon>Spiralia</taxon>
        <taxon>Lophotrochozoa</taxon>
        <taxon>Mollusca</taxon>
        <taxon>Gastropoda</taxon>
        <taxon>Heterobranchia</taxon>
        <taxon>Euthyneura</taxon>
        <taxon>Panpulmonata</taxon>
        <taxon>Eupulmonata</taxon>
        <taxon>Stylommatophora</taxon>
        <taxon>Helicina</taxon>
        <taxon>Helicoidea</taxon>
        <taxon>Geomitridae</taxon>
        <taxon>Candidula</taxon>
    </lineage>
</organism>
<feature type="region of interest" description="Disordered" evidence="3">
    <location>
        <begin position="1"/>
        <end position="64"/>
    </location>
</feature>
<gene>
    <name evidence="5" type="ORF">CUNI_LOCUS11688</name>
</gene>
<accession>A0A8S3ZED2</accession>
<feature type="domain" description="SH2" evidence="4">
    <location>
        <begin position="133"/>
        <end position="227"/>
    </location>
</feature>
<dbReference type="Proteomes" id="UP000678393">
    <property type="component" value="Unassembled WGS sequence"/>
</dbReference>
<dbReference type="EMBL" id="CAJHNH020002261">
    <property type="protein sequence ID" value="CAG5126130.1"/>
    <property type="molecule type" value="Genomic_DNA"/>
</dbReference>
<dbReference type="PANTHER" id="PTHR10155">
    <property type="entry name" value="PHOSPHATIDYLINOSITOL 3-KINASE REGULATORY SUBUNIT"/>
    <property type="match status" value="1"/>
</dbReference>
<dbReference type="GO" id="GO:0046935">
    <property type="term" value="F:1-phosphatidylinositol-3-kinase regulator activity"/>
    <property type="evidence" value="ECO:0007669"/>
    <property type="project" value="TreeGrafter"/>
</dbReference>
<evidence type="ECO:0000256" key="1">
    <source>
        <dbReference type="ARBA" id="ARBA00022999"/>
    </source>
</evidence>
<evidence type="ECO:0000256" key="2">
    <source>
        <dbReference type="PROSITE-ProRule" id="PRU00191"/>
    </source>
</evidence>
<sequence>MSAPRERPPIPPRMRRQTSEDAQKYNKVSPEFSRSHDEQSLTSANVNSPRTAKQGTVTDHSRRLSLGLPLSNQLSVHVPNGKLYECVTVYKTRSHKSSESSPVDTPTASPLSGEVTDPHSESVQNENRRAPSWYWGDISRSDAEEKLRDLPDGSFLVRDSTTAGQYTLTVRQDGHNRCIKVYCQEGMYGLKLNECRFQSLRALVDYYTRYTLAEFNRRLTTSLVYPVRMHHFKKIDIYEALFILADYGRDLKQARNQYVILIDKEKEALTELQMCHMKARAYQNARDMVENLIICPEITQDDVEDRQALSHQKKAMLDANMAKAFNLKKYYAGYSEIVSREVQCKEEELHKASHALNAHTTELLDIEEKCALIKEQVLKCGAKPEMVDCLLNDCALETPWDRSLWLVNCSRDEAVLRLMDMEVGTFLIRQRDEAHKPYALSIVCSNEDGSIDVKHCVIYHPEGRGFGFRPEGSVFHTIDELVSNHAHISIKVYFSHMDTCLAYPVLQGRSRVNSCDEYVQTS</sequence>
<dbReference type="SUPFAM" id="SSF55550">
    <property type="entry name" value="SH2 domain"/>
    <property type="match status" value="2"/>
</dbReference>
<protein>
    <recommendedName>
        <fullName evidence="4">SH2 domain-containing protein</fullName>
    </recommendedName>
</protein>
<dbReference type="InterPro" id="IPR036860">
    <property type="entry name" value="SH2_dom_sf"/>
</dbReference>
<feature type="domain" description="SH2" evidence="4">
    <location>
        <begin position="400"/>
        <end position="505"/>
    </location>
</feature>
<dbReference type="InterPro" id="IPR000980">
    <property type="entry name" value="SH2"/>
</dbReference>
<feature type="compositionally biased region" description="Polar residues" evidence="3">
    <location>
        <begin position="40"/>
        <end position="58"/>
    </location>
</feature>
<name>A0A8S3ZED2_9EUPU</name>
<comment type="caution">
    <text evidence="5">The sequence shown here is derived from an EMBL/GenBank/DDBJ whole genome shotgun (WGS) entry which is preliminary data.</text>
</comment>
<proteinExistence type="predicted"/>
<dbReference type="AlphaFoldDB" id="A0A8S3ZED2"/>
<dbReference type="PROSITE" id="PS50001">
    <property type="entry name" value="SH2"/>
    <property type="match status" value="2"/>
</dbReference>
<dbReference type="Pfam" id="PF00017">
    <property type="entry name" value="SH2"/>
    <property type="match status" value="2"/>
</dbReference>
<evidence type="ECO:0000313" key="6">
    <source>
        <dbReference type="Proteomes" id="UP000678393"/>
    </source>
</evidence>
<keyword evidence="1 2" id="KW-0727">SH2 domain</keyword>